<evidence type="ECO:0000256" key="1">
    <source>
        <dbReference type="SAM" id="MobiDB-lite"/>
    </source>
</evidence>
<sequence length="342" mass="37585">MPSETAAANPPSTDAAASQPPPLASKCKFEEAATSLANPSPPLSSFPRLQTALSEQERAEAKIHVDAFHKMLASALSSANVILEFWKDPTQWPRLQKLFLDAASNTRQGDTTWLKHKLNYLLADTTLSLTPKINENASKSARGRNHPMLRDAIVPWPDAPEPDAEPVPTPRAITALKNLMKGKSTDGKNAPTASLYPSCFYAEGPFDPKASSKGLFRSPFLLRVPKNCKARAHAQYTWTGEMIGYVCGQVSSTMISTSDWTTKDDAYNYKHMFKSVVKLFEKQMDTWVVDTLAFYQNESSDDDDDDDSDASAILALQAARDTPPFLGKSCLPVFYCVEVSSL</sequence>
<comment type="caution">
    <text evidence="2">The sequence shown here is derived from an EMBL/GenBank/DDBJ whole genome shotgun (WGS) entry which is preliminary data.</text>
</comment>
<evidence type="ECO:0000313" key="2">
    <source>
        <dbReference type="EMBL" id="KAJ7734582.1"/>
    </source>
</evidence>
<dbReference type="EMBL" id="JARJLG010000160">
    <property type="protein sequence ID" value="KAJ7734582.1"/>
    <property type="molecule type" value="Genomic_DNA"/>
</dbReference>
<accession>A0AAD7I3Y7</accession>
<feature type="region of interest" description="Disordered" evidence="1">
    <location>
        <begin position="1"/>
        <end position="23"/>
    </location>
</feature>
<dbReference type="Pfam" id="PF20414">
    <property type="entry name" value="DUF6698"/>
    <property type="match status" value="1"/>
</dbReference>
<name>A0AAD7I3Y7_9AGAR</name>
<dbReference type="InterPro" id="IPR046521">
    <property type="entry name" value="DUF6698"/>
</dbReference>
<organism evidence="2 3">
    <name type="scientific">Mycena maculata</name>
    <dbReference type="NCBI Taxonomy" id="230809"/>
    <lineage>
        <taxon>Eukaryota</taxon>
        <taxon>Fungi</taxon>
        <taxon>Dikarya</taxon>
        <taxon>Basidiomycota</taxon>
        <taxon>Agaricomycotina</taxon>
        <taxon>Agaricomycetes</taxon>
        <taxon>Agaricomycetidae</taxon>
        <taxon>Agaricales</taxon>
        <taxon>Marasmiineae</taxon>
        <taxon>Mycenaceae</taxon>
        <taxon>Mycena</taxon>
    </lineage>
</organism>
<dbReference type="AlphaFoldDB" id="A0AAD7I3Y7"/>
<dbReference type="Proteomes" id="UP001215280">
    <property type="component" value="Unassembled WGS sequence"/>
</dbReference>
<reference evidence="2" key="1">
    <citation type="submission" date="2023-03" db="EMBL/GenBank/DDBJ databases">
        <title>Massive genome expansion in bonnet fungi (Mycena s.s.) driven by repeated elements and novel gene families across ecological guilds.</title>
        <authorList>
            <consortium name="Lawrence Berkeley National Laboratory"/>
            <person name="Harder C.B."/>
            <person name="Miyauchi S."/>
            <person name="Viragh M."/>
            <person name="Kuo A."/>
            <person name="Thoen E."/>
            <person name="Andreopoulos B."/>
            <person name="Lu D."/>
            <person name="Skrede I."/>
            <person name="Drula E."/>
            <person name="Henrissat B."/>
            <person name="Morin E."/>
            <person name="Kohler A."/>
            <person name="Barry K."/>
            <person name="LaButti K."/>
            <person name="Morin E."/>
            <person name="Salamov A."/>
            <person name="Lipzen A."/>
            <person name="Mereny Z."/>
            <person name="Hegedus B."/>
            <person name="Baldrian P."/>
            <person name="Stursova M."/>
            <person name="Weitz H."/>
            <person name="Taylor A."/>
            <person name="Grigoriev I.V."/>
            <person name="Nagy L.G."/>
            <person name="Martin F."/>
            <person name="Kauserud H."/>
        </authorList>
    </citation>
    <scope>NUCLEOTIDE SEQUENCE</scope>
    <source>
        <strain evidence="2">CBHHK188m</strain>
    </source>
</reference>
<feature type="compositionally biased region" description="Low complexity" evidence="1">
    <location>
        <begin position="1"/>
        <end position="18"/>
    </location>
</feature>
<proteinExistence type="predicted"/>
<evidence type="ECO:0000313" key="3">
    <source>
        <dbReference type="Proteomes" id="UP001215280"/>
    </source>
</evidence>
<protein>
    <submittedName>
        <fullName evidence="2">Uncharacterized protein</fullName>
    </submittedName>
</protein>
<keyword evidence="3" id="KW-1185">Reference proteome</keyword>
<gene>
    <name evidence="2" type="ORF">DFH07DRAFT_844788</name>
</gene>